<feature type="region of interest" description="Disordered" evidence="6">
    <location>
        <begin position="601"/>
        <end position="692"/>
    </location>
</feature>
<dbReference type="Gene3D" id="6.10.340.10">
    <property type="match status" value="1"/>
</dbReference>
<keyword evidence="5" id="KW-0418">Kinase</keyword>
<dbReference type="PANTHER" id="PTHR45436">
    <property type="entry name" value="SENSOR HISTIDINE KINASE YKOH"/>
    <property type="match status" value="1"/>
</dbReference>
<comment type="caution">
    <text evidence="9">The sequence shown here is derived from an EMBL/GenBank/DDBJ whole genome shotgun (WGS) entry which is preliminary data.</text>
</comment>
<feature type="domain" description="Histidine kinase/HSP90-like ATPase" evidence="8">
    <location>
        <begin position="431"/>
        <end position="542"/>
    </location>
</feature>
<evidence type="ECO:0000256" key="2">
    <source>
        <dbReference type="ARBA" id="ARBA00012438"/>
    </source>
</evidence>
<dbReference type="InterPro" id="IPR013587">
    <property type="entry name" value="Nitrate/nitrite_sensing"/>
</dbReference>
<comment type="catalytic activity">
    <reaction evidence="1">
        <text>ATP + protein L-histidine = ADP + protein N-phospho-L-histidine.</text>
        <dbReference type="EC" id="2.7.13.3"/>
    </reaction>
</comment>
<reference evidence="9 10" key="1">
    <citation type="submission" date="2021-01" db="EMBL/GenBank/DDBJ databases">
        <title>Whole genome shotgun sequence of Asanoa siamensis NBRC 107932.</title>
        <authorList>
            <person name="Komaki H."/>
            <person name="Tamura T."/>
        </authorList>
    </citation>
    <scope>NUCLEOTIDE SEQUENCE [LARGE SCALE GENOMIC DNA]</scope>
    <source>
        <strain evidence="9 10">NBRC 107932</strain>
    </source>
</reference>
<dbReference type="SMART" id="SM00387">
    <property type="entry name" value="HATPase_c"/>
    <property type="match status" value="1"/>
</dbReference>
<evidence type="ECO:0000256" key="6">
    <source>
        <dbReference type="SAM" id="MobiDB-lite"/>
    </source>
</evidence>
<evidence type="ECO:0000256" key="5">
    <source>
        <dbReference type="ARBA" id="ARBA00022777"/>
    </source>
</evidence>
<dbReference type="InterPro" id="IPR003594">
    <property type="entry name" value="HATPase_dom"/>
</dbReference>
<keyword evidence="7" id="KW-0812">Transmembrane</keyword>
<feature type="compositionally biased region" description="Low complexity" evidence="6">
    <location>
        <begin position="632"/>
        <end position="664"/>
    </location>
</feature>
<keyword evidence="4" id="KW-0808">Transferase</keyword>
<evidence type="ECO:0000256" key="4">
    <source>
        <dbReference type="ARBA" id="ARBA00022679"/>
    </source>
</evidence>
<accession>A0ABQ4CYE9</accession>
<organism evidence="9 10">
    <name type="scientific">Asanoa siamensis</name>
    <dbReference type="NCBI Taxonomy" id="926357"/>
    <lineage>
        <taxon>Bacteria</taxon>
        <taxon>Bacillati</taxon>
        <taxon>Actinomycetota</taxon>
        <taxon>Actinomycetes</taxon>
        <taxon>Micromonosporales</taxon>
        <taxon>Micromonosporaceae</taxon>
        <taxon>Asanoa</taxon>
    </lineage>
</organism>
<protein>
    <recommendedName>
        <fullName evidence="2">histidine kinase</fullName>
        <ecNumber evidence="2">2.7.13.3</ecNumber>
    </recommendedName>
</protein>
<dbReference type="Gene3D" id="3.30.565.10">
    <property type="entry name" value="Histidine kinase-like ATPase, C-terminal domain"/>
    <property type="match status" value="1"/>
</dbReference>
<evidence type="ECO:0000256" key="3">
    <source>
        <dbReference type="ARBA" id="ARBA00022553"/>
    </source>
</evidence>
<evidence type="ECO:0000259" key="8">
    <source>
        <dbReference type="SMART" id="SM00387"/>
    </source>
</evidence>
<evidence type="ECO:0000256" key="1">
    <source>
        <dbReference type="ARBA" id="ARBA00000085"/>
    </source>
</evidence>
<dbReference type="InterPro" id="IPR036890">
    <property type="entry name" value="HATPase_C_sf"/>
</dbReference>
<dbReference type="EC" id="2.7.13.3" evidence="2"/>
<dbReference type="InterPro" id="IPR050428">
    <property type="entry name" value="TCS_sensor_his_kinase"/>
</dbReference>
<keyword evidence="3" id="KW-0597">Phosphoprotein</keyword>
<evidence type="ECO:0000313" key="9">
    <source>
        <dbReference type="EMBL" id="GIF76333.1"/>
    </source>
</evidence>
<dbReference type="Proteomes" id="UP000604117">
    <property type="component" value="Unassembled WGS sequence"/>
</dbReference>
<feature type="region of interest" description="Disordered" evidence="6">
    <location>
        <begin position="745"/>
        <end position="768"/>
    </location>
</feature>
<keyword evidence="7" id="KW-0472">Membrane</keyword>
<name>A0ABQ4CYE9_9ACTN</name>
<keyword evidence="10" id="KW-1185">Reference proteome</keyword>
<dbReference type="PANTHER" id="PTHR45436:SF5">
    <property type="entry name" value="SENSOR HISTIDINE KINASE TRCS"/>
    <property type="match status" value="1"/>
</dbReference>
<keyword evidence="7" id="KW-1133">Transmembrane helix</keyword>
<proteinExistence type="predicted"/>
<evidence type="ECO:0000256" key="7">
    <source>
        <dbReference type="SAM" id="Phobius"/>
    </source>
</evidence>
<gene>
    <name evidence="9" type="ORF">Asi02nite_58510</name>
</gene>
<evidence type="ECO:0000313" key="10">
    <source>
        <dbReference type="Proteomes" id="UP000604117"/>
    </source>
</evidence>
<dbReference type="EMBL" id="BONE01000058">
    <property type="protein sequence ID" value="GIF76333.1"/>
    <property type="molecule type" value="Genomic_DNA"/>
</dbReference>
<dbReference type="Pfam" id="PF02518">
    <property type="entry name" value="HATPase_c"/>
    <property type="match status" value="1"/>
</dbReference>
<feature type="transmembrane region" description="Helical" evidence="7">
    <location>
        <begin position="226"/>
        <end position="246"/>
    </location>
</feature>
<dbReference type="Pfam" id="PF08376">
    <property type="entry name" value="NIT"/>
    <property type="match status" value="1"/>
</dbReference>
<dbReference type="SUPFAM" id="SSF55874">
    <property type="entry name" value="ATPase domain of HSP90 chaperone/DNA topoisomerase II/histidine kinase"/>
    <property type="match status" value="1"/>
</dbReference>
<sequence length="768" mass="80480">MLRPYEDAVDAAATRFRAAAEPSLGGDVSWQVAYGRSVDLIDQLPTLRTAAGGSATPQTVFDTYTRLIDALVALMAEPSPGAEHPELSQAVLRSVQLARVKELGSRTRARIFAASMSGGYGPDDLVTLSDLRTQQLAALADFRVNATPSQVTRYDDTSALPQFVEATRLEEQTIGTARAPQVLGAEQWWAASQNRAEELRKVEEQVSGDATRAADARSTAQLRDSLLVAGGILLVLVLAVLASFIVGRSIARSLRTLRTHALQVAQVQLPDALDRLRAMGGGTVPRIDVWPAAVKSRDEIGEVAEAFVAVHHSAIAVGVEQATMRRTVNAMFVNLARRSQVLVERQLELLDELEREESDPDQLDNLFKLDHLAARMRRNDDSLLVLAGIESPRRWSDPVALPAVVLAAVAEIEAYPRVRHDAIDPVHVVGHAVGDVVHLLAELLENATVFSPPTTTVHVFAHGGSRVGTVIEIADDGLGMSETALQEANDTLAAPPLADVAASERMGLFVVSHLAARHGIRVELRAGRRGGVIAVVRLPADLLAPDHGELPYRPTRPMLAAVAAVSGAAPSLQPAPRAGAPVSGGPLPALSLSTPGGGLPAVAAPPLPLPIEPGHAGNGHPAPEVPAPAAAPLPATAGQPIDGPLGRRPGRSTSPRRAAAPASGETTSWFSRATAPAQPGAGGVGPADAQPAVPVIGGTGRTGLPLRVPMAQLPGGNGAAQIPAPRGEADPEAVSSLLNRFYGGVRRAESEDPTDTSAPAWRGELEQR</sequence>